<dbReference type="RefSeq" id="WP_183816250.1">
    <property type="nucleotide sequence ID" value="NZ_JACHOB010000001.1"/>
</dbReference>
<comment type="caution">
    <text evidence="2">The sequence shown here is derived from an EMBL/GenBank/DDBJ whole genome shotgun (WGS) entry which is preliminary data.</text>
</comment>
<accession>A0A840I2C0</accession>
<dbReference type="AlphaFoldDB" id="A0A840I2C0"/>
<dbReference type="InterPro" id="IPR011041">
    <property type="entry name" value="Quinoprot_gluc/sorb_DH_b-prop"/>
</dbReference>
<dbReference type="PANTHER" id="PTHR19328">
    <property type="entry name" value="HEDGEHOG-INTERACTING PROTEIN"/>
    <property type="match status" value="1"/>
</dbReference>
<dbReference type="PANTHER" id="PTHR19328:SF75">
    <property type="entry name" value="ALDOSE SUGAR DEHYDROGENASE YLII"/>
    <property type="match status" value="1"/>
</dbReference>
<keyword evidence="3" id="KW-1185">Reference proteome</keyword>
<evidence type="ECO:0000313" key="3">
    <source>
        <dbReference type="Proteomes" id="UP000563524"/>
    </source>
</evidence>
<gene>
    <name evidence="2" type="ORF">GGQ59_000931</name>
</gene>
<proteinExistence type="predicted"/>
<sequence length="382" mass="41267">MTPVLLFLAASLALPPQGPAPTIGEAPSADPSRYTVETITDALDHPWSIAFLPEGPGAGDVLVSERPGRLRIVRDGRLLEEPVTGLPEVYEAGQAGLFEVSPSPDFARTGLLYLTYAAGMTGDNTLALARARYVPTPQGGRLEALEVLFEAVPHRETDAHYGGRIAWLGDGTLLLTSGEGYAYRHQAQAMDSHLGKVLRLDRDGRAPADNPFQGVPGVLPEIWSYGHRNPQAITTLRGGVFEAEHGPRGGDELNLIERGANYGWPAASYGMDYSGAFITPFATWEGTEQPLVQWTPSIAPSSLTVYDGVLFPAWRGQLLMSALAYRHVRLIDPDDPIRQEELFGELGSRVRDVAVAPDGSVWLALEADEGRGGRLVRVTPSR</sequence>
<dbReference type="Proteomes" id="UP000563524">
    <property type="component" value="Unassembled WGS sequence"/>
</dbReference>
<feature type="domain" description="Glucose/Sorbosone dehydrogenase" evidence="1">
    <location>
        <begin position="43"/>
        <end position="371"/>
    </location>
</feature>
<dbReference type="InterPro" id="IPR011042">
    <property type="entry name" value="6-blade_b-propeller_TolB-like"/>
</dbReference>
<name>A0A840I2C0_9PROT</name>
<dbReference type="Pfam" id="PF07995">
    <property type="entry name" value="GSDH"/>
    <property type="match status" value="1"/>
</dbReference>
<dbReference type="Gene3D" id="2.120.10.30">
    <property type="entry name" value="TolB, C-terminal domain"/>
    <property type="match status" value="1"/>
</dbReference>
<dbReference type="InterPro" id="IPR012938">
    <property type="entry name" value="Glc/Sorbosone_DH"/>
</dbReference>
<evidence type="ECO:0000259" key="1">
    <source>
        <dbReference type="Pfam" id="PF07995"/>
    </source>
</evidence>
<protein>
    <submittedName>
        <fullName evidence="2">Glucose/arabinose dehydrogenase</fullName>
    </submittedName>
</protein>
<evidence type="ECO:0000313" key="2">
    <source>
        <dbReference type="EMBL" id="MBB4658431.1"/>
    </source>
</evidence>
<reference evidence="2 3" key="1">
    <citation type="submission" date="2020-08" db="EMBL/GenBank/DDBJ databases">
        <title>Genomic Encyclopedia of Type Strains, Phase IV (KMG-IV): sequencing the most valuable type-strain genomes for metagenomic binning, comparative biology and taxonomic classification.</title>
        <authorList>
            <person name="Goeker M."/>
        </authorList>
    </citation>
    <scope>NUCLEOTIDE SEQUENCE [LARGE SCALE GENOMIC DNA]</scope>
    <source>
        <strain evidence="2 3">DSM 102850</strain>
    </source>
</reference>
<dbReference type="SUPFAM" id="SSF50952">
    <property type="entry name" value="Soluble quinoprotein glucose dehydrogenase"/>
    <property type="match status" value="1"/>
</dbReference>
<organism evidence="2 3">
    <name type="scientific">Parvularcula dongshanensis</name>
    <dbReference type="NCBI Taxonomy" id="1173995"/>
    <lineage>
        <taxon>Bacteria</taxon>
        <taxon>Pseudomonadati</taxon>
        <taxon>Pseudomonadota</taxon>
        <taxon>Alphaproteobacteria</taxon>
        <taxon>Parvularculales</taxon>
        <taxon>Parvularculaceae</taxon>
        <taxon>Parvularcula</taxon>
    </lineage>
</organism>
<dbReference type="EMBL" id="JACHOB010000001">
    <property type="protein sequence ID" value="MBB4658431.1"/>
    <property type="molecule type" value="Genomic_DNA"/>
</dbReference>